<dbReference type="InterPro" id="IPR036779">
    <property type="entry name" value="LysM_dom_sf"/>
</dbReference>
<comment type="similarity">
    <text evidence="1">Belongs to the glycosyl hydrolase 73 family.</text>
</comment>
<dbReference type="Pfam" id="PF01832">
    <property type="entry name" value="Glucosaminidase"/>
    <property type="match status" value="1"/>
</dbReference>
<feature type="region of interest" description="Disordered" evidence="5">
    <location>
        <begin position="450"/>
        <end position="477"/>
    </location>
</feature>
<feature type="domain" description="LysM" evidence="6">
    <location>
        <begin position="255"/>
        <end position="298"/>
    </location>
</feature>
<dbReference type="Gene3D" id="3.10.350.10">
    <property type="entry name" value="LysM domain"/>
    <property type="match status" value="6"/>
</dbReference>
<dbReference type="GO" id="GO:0031640">
    <property type="term" value="P:killing of cells of another organism"/>
    <property type="evidence" value="ECO:0007669"/>
    <property type="project" value="UniProtKB-KW"/>
</dbReference>
<evidence type="ECO:0000256" key="2">
    <source>
        <dbReference type="ARBA" id="ARBA00022529"/>
    </source>
</evidence>
<dbReference type="SMART" id="SM00257">
    <property type="entry name" value="LysM"/>
    <property type="match status" value="6"/>
</dbReference>
<evidence type="ECO:0000259" key="6">
    <source>
        <dbReference type="PROSITE" id="PS51782"/>
    </source>
</evidence>
<dbReference type="CDD" id="cd00118">
    <property type="entry name" value="LysM"/>
    <property type="match status" value="6"/>
</dbReference>
<evidence type="ECO:0000313" key="7">
    <source>
        <dbReference type="EMBL" id="RSU06928.1"/>
    </source>
</evidence>
<dbReference type="PANTHER" id="PTHR33734:SF22">
    <property type="entry name" value="MEMBRANE-BOUND LYTIC MUREIN TRANSGLYCOSYLASE D"/>
    <property type="match status" value="1"/>
</dbReference>
<evidence type="ECO:0000256" key="4">
    <source>
        <dbReference type="ARBA" id="ARBA00032108"/>
    </source>
</evidence>
<feature type="region of interest" description="Disordered" evidence="5">
    <location>
        <begin position="530"/>
        <end position="551"/>
    </location>
</feature>
<protein>
    <recommendedName>
        <fullName evidence="4">Peptidoglycan hydrolase</fullName>
    </recommendedName>
</protein>
<dbReference type="SMART" id="SM00047">
    <property type="entry name" value="LYZ2"/>
    <property type="match status" value="1"/>
</dbReference>
<gene>
    <name evidence="7" type="ORF">CBF30_06615</name>
</gene>
<accession>A0A430AGB9</accession>
<dbReference type="Pfam" id="PF01476">
    <property type="entry name" value="LysM"/>
    <property type="match status" value="6"/>
</dbReference>
<feature type="domain" description="LysM" evidence="6">
    <location>
        <begin position="402"/>
        <end position="445"/>
    </location>
</feature>
<feature type="compositionally biased region" description="Low complexity" evidence="5">
    <location>
        <begin position="223"/>
        <end position="255"/>
    </location>
</feature>
<feature type="region of interest" description="Disordered" evidence="5">
    <location>
        <begin position="374"/>
        <end position="402"/>
    </location>
</feature>
<keyword evidence="8" id="KW-1185">Reference proteome</keyword>
<reference evidence="7 8" key="1">
    <citation type="submission" date="2017-05" db="EMBL/GenBank/DDBJ databases">
        <title>Vagococcus spp. assemblies.</title>
        <authorList>
            <person name="Gulvik C.A."/>
        </authorList>
    </citation>
    <scope>NUCLEOTIDE SEQUENCE [LARGE SCALE GENOMIC DNA]</scope>
    <source>
        <strain evidence="7 8">DSM 24756</strain>
    </source>
</reference>
<dbReference type="GO" id="GO:0042742">
    <property type="term" value="P:defense response to bacterium"/>
    <property type="evidence" value="ECO:0007669"/>
    <property type="project" value="UniProtKB-KW"/>
</dbReference>
<evidence type="ECO:0000313" key="8">
    <source>
        <dbReference type="Proteomes" id="UP000288669"/>
    </source>
</evidence>
<name>A0A430AGB9_9ENTE</name>
<organism evidence="7 8">
    <name type="scientific">Vagococcus entomophilus</name>
    <dbReference type="NCBI Taxonomy" id="1160095"/>
    <lineage>
        <taxon>Bacteria</taxon>
        <taxon>Bacillati</taxon>
        <taxon>Bacillota</taxon>
        <taxon>Bacilli</taxon>
        <taxon>Lactobacillales</taxon>
        <taxon>Enterococcaceae</taxon>
        <taxon>Vagococcus</taxon>
    </lineage>
</organism>
<dbReference type="RefSeq" id="WP_126824044.1">
    <property type="nucleotide sequence ID" value="NZ_JBHLWU010000002.1"/>
</dbReference>
<proteinExistence type="inferred from homology"/>
<dbReference type="Gene3D" id="4.10.80.30">
    <property type="entry name" value="DNA polymerase, domain 6"/>
    <property type="match status" value="1"/>
</dbReference>
<feature type="region of interest" description="Disordered" evidence="5">
    <location>
        <begin position="300"/>
        <end position="329"/>
    </location>
</feature>
<dbReference type="InterPro" id="IPR002901">
    <property type="entry name" value="MGlyc_endo_b_GlcNAc-like_dom"/>
</dbReference>
<dbReference type="Proteomes" id="UP000288669">
    <property type="component" value="Unassembled WGS sequence"/>
</dbReference>
<feature type="domain" description="LysM" evidence="6">
    <location>
        <begin position="616"/>
        <end position="659"/>
    </location>
</feature>
<sequence length="660" mass="70028">MKTAMSRKELNKDQSKQSAMPSMVKGISFFSTALAVSSFAAPSFITTAEAATANTTTFSSGQLLSPSSFLAQAAEHARSVADANDLYASVMIAQSILESGWGQSALGSAPNYNLFGIKGSYQGNSVTMSTSEFLNGQWTTVNAQFRKYPSYRESFQDNANVIRNTSFQSGVYYYSGAWKSNTKSYRDATAWLTGRYATDPGYAGKLNSLIEAYNLTQYDTPASGNNNSSNNDSDNGNGSDNTNGGNSDNSNTNTSTYTVVSGDTLYRIALKNGVSVADIKSWNSLTSDTIYIGQKLSIKGSSNNNNNNSNNSNSNNNNGESNNNSTNASTYTVVSGDTLYRIALKNGVSVANIKSWNNLTSDTIYVGQKLSIKGSSSNNNNSNNSSNNTNGGNSSNGGTSTSTYTVVSGDTLYRIASKNGVSVANIKSWNSLTSDTIYVGQKLAIKGAASANQNNNSSTPTNNGTNNNTSNSGATDTSTYTVASGDTLYRIASNKGVSVANIKSWNNLTSDTIYVGQKLSLKGASVAQASQTTPTNTTNTNTATPTKTNATSTTTDKKYKVVSNDTLYRIAKDNKISLSDLKSWNNLTNDNIFVGQELIVAKGSTTPTTAPATNSDTYKVASGDTLYNIAKKHNISLQQLKSLNSMSTDLIVVGQTLRVK</sequence>
<dbReference type="PRINTS" id="PR01002">
    <property type="entry name" value="FLGFLGJ"/>
</dbReference>
<comment type="caution">
    <text evidence="7">The sequence shown here is derived from an EMBL/GenBank/DDBJ whole genome shotgun (WGS) entry which is preliminary data.</text>
</comment>
<feature type="compositionally biased region" description="Low complexity" evidence="5">
    <location>
        <begin position="301"/>
        <end position="329"/>
    </location>
</feature>
<dbReference type="AlphaFoldDB" id="A0A430AGB9"/>
<dbReference type="InterPro" id="IPR018392">
    <property type="entry name" value="LysM"/>
</dbReference>
<dbReference type="OrthoDB" id="2155627at2"/>
<keyword evidence="2" id="KW-0929">Antimicrobial</keyword>
<dbReference type="EMBL" id="NGJZ01000002">
    <property type="protein sequence ID" value="RSU06928.1"/>
    <property type="molecule type" value="Genomic_DNA"/>
</dbReference>
<keyword evidence="3" id="KW-0081">Bacteriolytic enzyme</keyword>
<evidence type="ECO:0000256" key="5">
    <source>
        <dbReference type="SAM" id="MobiDB-lite"/>
    </source>
</evidence>
<dbReference type="Gene3D" id="1.10.530.10">
    <property type="match status" value="1"/>
</dbReference>
<dbReference type="GO" id="GO:0004040">
    <property type="term" value="F:amidase activity"/>
    <property type="evidence" value="ECO:0007669"/>
    <property type="project" value="InterPro"/>
</dbReference>
<feature type="region of interest" description="Disordered" evidence="5">
    <location>
        <begin position="220"/>
        <end position="255"/>
    </location>
</feature>
<feature type="domain" description="LysM" evidence="6">
    <location>
        <begin position="329"/>
        <end position="372"/>
    </location>
</feature>
<evidence type="ECO:0000256" key="1">
    <source>
        <dbReference type="ARBA" id="ARBA00010266"/>
    </source>
</evidence>
<dbReference type="SUPFAM" id="SSF54106">
    <property type="entry name" value="LysM domain"/>
    <property type="match status" value="6"/>
</dbReference>
<dbReference type="PANTHER" id="PTHR33734">
    <property type="entry name" value="LYSM DOMAIN-CONTAINING GPI-ANCHORED PROTEIN 2"/>
    <property type="match status" value="1"/>
</dbReference>
<evidence type="ECO:0000256" key="3">
    <source>
        <dbReference type="ARBA" id="ARBA00022638"/>
    </source>
</evidence>
<dbReference type="PROSITE" id="PS51782">
    <property type="entry name" value="LYSM"/>
    <property type="match status" value="6"/>
</dbReference>
<feature type="domain" description="LysM" evidence="6">
    <location>
        <begin position="478"/>
        <end position="521"/>
    </location>
</feature>
<dbReference type="GO" id="GO:0008932">
    <property type="term" value="F:lytic endotransglycosylase activity"/>
    <property type="evidence" value="ECO:0007669"/>
    <property type="project" value="TreeGrafter"/>
</dbReference>
<feature type="domain" description="LysM" evidence="6">
    <location>
        <begin position="557"/>
        <end position="600"/>
    </location>
</feature>